<evidence type="ECO:0000313" key="9">
    <source>
        <dbReference type="EMBL" id="TFF37337.1"/>
    </source>
</evidence>
<dbReference type="EMBL" id="SOZE01000011">
    <property type="protein sequence ID" value="TFF37337.1"/>
    <property type="molecule type" value="Genomic_DNA"/>
</dbReference>
<dbReference type="NCBIfam" id="TIGR01180">
    <property type="entry name" value="aman2_put"/>
    <property type="match status" value="1"/>
</dbReference>
<dbReference type="GO" id="GO:0006516">
    <property type="term" value="P:glycoprotein catabolic process"/>
    <property type="evidence" value="ECO:0007669"/>
    <property type="project" value="TreeGrafter"/>
</dbReference>
<name>A0A4Y8SFM9_9SPHI</name>
<dbReference type="Gene3D" id="1.20.1610.10">
    <property type="entry name" value="alpha-1,2-mannosidases domains"/>
    <property type="match status" value="1"/>
</dbReference>
<dbReference type="InterPro" id="IPR050883">
    <property type="entry name" value="PNGase"/>
</dbReference>
<accession>A0A4Y8SFM9</accession>
<comment type="caution">
    <text evidence="9">The sequence shown here is derived from an EMBL/GenBank/DDBJ whole genome shotgun (WGS) entry which is preliminary data.</text>
</comment>
<dbReference type="Proteomes" id="UP000297540">
    <property type="component" value="Unassembled WGS sequence"/>
</dbReference>
<sequence length="1023" mass="115271">MRLIIRGALLLFILSSALGASAQDTVKTAAKPKKEKKEKPLKKKELTQYVNPFIGTGGHGHTYPGAVAPFGMLQLSPDTRLEGWDGSSGYHYSDTTVYGFSHTHLSGTGIADYCDVLFMPTTGEPQFKNTDYRSGFSKKNEFASPGYYKTKLNKYAIEVELTATTRAGMHLYDYPKTDKANIIIDLQHRDEVLDSWIEVVNDHEIRGFRRSKSWANDQYLYFYAKFSKPFKTYGIALNDQLQTGQRKVQGKNVKMYIQFDNPGEVLSKVGISSVSVDGALKNLDTEMPDFDFKKILKATKTAWNDELNRIQVEGGAPPKAQQQQELGPYGYPTHMKKGVDLPDPARRKQVMFYTALYHCMLAPNIYNDIDGQYRGLDQQIHTATGFNYYTVFSLWDTFRAENPLLTLIDRKRTTDFIKTFIAMYEQGGLLPIWPLASNETFCMVGNHSIPVIVDAYAKGIRDFNAEEAFIAMKAAVNRKQFGLDNYVATGAVNADVEHESVSKTLDYAYDDWCIAQMAKMLNKPTEYAEYIKRAQYWKNVFNNENTFMQARDNGGWYTPFEPTEINNNYTEGNGWQYSFLVPQDVEGLIKAMGGKKEFEIKLDELFSTNAKLSGREQADVTGLIGQYAHGNEPSHHIAYLYNFTNAPDKTEYYVNKILREQYSDKPDGLSGNEDCGQMSAWYVMSCLGIYNIAPGQQQFQVGVPQFESIIISLENGKRFNISNSGATVSRDNNFLQGLNLDGKAYNKLYLNYETIVKGGTFEVFSGRIANKLFVQDLEKPTSAITDELIVPNPYIVAGTKTFKKPITVEIKCIDTAAKIYYTLDGTTPTAASQIYDKPIQILVNTTVRAIAINNGKSSFVDEATFIKIRSDIKLTLTNKYLPNYSAQGDETLINGIHGTSNWRLGNWQGYQGKDLEAVIDMGTVKPITKLSLGTLQDSRAWIVFPQYVQYWISDDGKNYKLAVTVNTKVDVKNLDVQTQEFAATVNVKARYIKLIAKQYGPLPDWHESKGSPSYIFADEITVE</sequence>
<dbReference type="Pfam" id="PF13290">
    <property type="entry name" value="CHB_HEX_C_1"/>
    <property type="match status" value="1"/>
</dbReference>
<dbReference type="InterPro" id="IPR008979">
    <property type="entry name" value="Galactose-bd-like_sf"/>
</dbReference>
<protein>
    <submittedName>
        <fullName evidence="9">Glycoside hydrolase family 92 protein</fullName>
    </submittedName>
</protein>
<dbReference type="Gene3D" id="2.60.120.260">
    <property type="entry name" value="Galactose-binding domain-like"/>
    <property type="match status" value="1"/>
</dbReference>
<dbReference type="RefSeq" id="WP_133231163.1">
    <property type="nucleotide sequence ID" value="NZ_SOZE01000011.1"/>
</dbReference>
<feature type="domain" description="F5/8 type C" evidence="5">
    <location>
        <begin position="889"/>
        <end position="1000"/>
    </location>
</feature>
<comment type="subunit">
    <text evidence="2">Monomer.</text>
</comment>
<feature type="signal peptide" evidence="4">
    <location>
        <begin position="1"/>
        <end position="22"/>
    </location>
</feature>
<dbReference type="PANTHER" id="PTHR12143">
    <property type="entry name" value="PEPTIDE N-GLYCANASE PNGASE -RELATED"/>
    <property type="match status" value="1"/>
</dbReference>
<organism evidence="9 10">
    <name type="scientific">Mucilaginibacter psychrotolerans</name>
    <dbReference type="NCBI Taxonomy" id="1524096"/>
    <lineage>
        <taxon>Bacteria</taxon>
        <taxon>Pseudomonadati</taxon>
        <taxon>Bacteroidota</taxon>
        <taxon>Sphingobacteriia</taxon>
        <taxon>Sphingobacteriales</taxon>
        <taxon>Sphingobacteriaceae</taxon>
        <taxon>Mucilaginibacter</taxon>
    </lineage>
</organism>
<dbReference type="GO" id="GO:0000224">
    <property type="term" value="F:peptide-N4-(N-acetyl-beta-glucosaminyl)asparagine amidase activity"/>
    <property type="evidence" value="ECO:0007669"/>
    <property type="project" value="TreeGrafter"/>
</dbReference>
<evidence type="ECO:0000256" key="4">
    <source>
        <dbReference type="SAM" id="SignalP"/>
    </source>
</evidence>
<dbReference type="InterPro" id="IPR012939">
    <property type="entry name" value="Glyco_hydro_92"/>
</dbReference>
<dbReference type="InterPro" id="IPR059177">
    <property type="entry name" value="GH29D-like_dom"/>
</dbReference>
<feature type="domain" description="GH29D-like beta-sandwich" evidence="7">
    <location>
        <begin position="800"/>
        <end position="857"/>
    </location>
</feature>
<dbReference type="Pfam" id="PF07971">
    <property type="entry name" value="Glyco_hydro_92"/>
    <property type="match status" value="1"/>
</dbReference>
<keyword evidence="9" id="KW-0378">Hydrolase</keyword>
<dbReference type="InterPro" id="IPR014718">
    <property type="entry name" value="GH-type_carb-bd"/>
</dbReference>
<comment type="cofactor">
    <cofactor evidence="1">
        <name>Ca(2+)</name>
        <dbReference type="ChEBI" id="CHEBI:29108"/>
    </cofactor>
</comment>
<keyword evidence="10" id="KW-1185">Reference proteome</keyword>
<reference evidence="9 10" key="1">
    <citation type="journal article" date="2017" name="Int. J. Syst. Evol. Microbiol.">
        <title>Mucilaginibacterpsychrotolerans sp. nov., isolated from peatlands.</title>
        <authorList>
            <person name="Deng Y."/>
            <person name="Shen L."/>
            <person name="Xu B."/>
            <person name="Liu Y."/>
            <person name="Gu Z."/>
            <person name="Liu H."/>
            <person name="Zhou Y."/>
        </authorList>
    </citation>
    <scope>NUCLEOTIDE SEQUENCE [LARGE SCALE GENOMIC DNA]</scope>
    <source>
        <strain evidence="9 10">NH7-4</strain>
    </source>
</reference>
<gene>
    <name evidence="9" type="ORF">E2R66_12970</name>
</gene>
<dbReference type="GO" id="GO:0005975">
    <property type="term" value="P:carbohydrate metabolic process"/>
    <property type="evidence" value="ECO:0007669"/>
    <property type="project" value="InterPro"/>
</dbReference>
<dbReference type="SUPFAM" id="SSF48208">
    <property type="entry name" value="Six-hairpin glycosidases"/>
    <property type="match status" value="1"/>
</dbReference>
<dbReference type="Gene3D" id="2.70.98.10">
    <property type="match status" value="1"/>
</dbReference>
<keyword evidence="3" id="KW-0106">Calcium</keyword>
<dbReference type="InterPro" id="IPR000421">
    <property type="entry name" value="FA58C"/>
</dbReference>
<proteinExistence type="predicted"/>
<feature type="domain" description="Glycosyl hydrolase family 92 N-terminal" evidence="8">
    <location>
        <begin position="49"/>
        <end position="272"/>
    </location>
</feature>
<dbReference type="InterPro" id="IPR041371">
    <property type="entry name" value="GH92_N"/>
</dbReference>
<dbReference type="FunFam" id="1.20.1050.60:FF:000001">
    <property type="entry name" value="Putative alpha-1,2-mannosidase"/>
    <property type="match status" value="1"/>
</dbReference>
<evidence type="ECO:0000256" key="1">
    <source>
        <dbReference type="ARBA" id="ARBA00001913"/>
    </source>
</evidence>
<evidence type="ECO:0000259" key="8">
    <source>
        <dbReference type="Pfam" id="PF17678"/>
    </source>
</evidence>
<dbReference type="GO" id="GO:0005829">
    <property type="term" value="C:cytosol"/>
    <property type="evidence" value="ECO:0007669"/>
    <property type="project" value="TreeGrafter"/>
</dbReference>
<dbReference type="Pfam" id="PF00754">
    <property type="entry name" value="F5_F8_type_C"/>
    <property type="match status" value="1"/>
</dbReference>
<evidence type="ECO:0000256" key="2">
    <source>
        <dbReference type="ARBA" id="ARBA00011245"/>
    </source>
</evidence>
<dbReference type="OrthoDB" id="9758101at2"/>
<evidence type="ECO:0000256" key="3">
    <source>
        <dbReference type="ARBA" id="ARBA00022837"/>
    </source>
</evidence>
<dbReference type="InterPro" id="IPR008928">
    <property type="entry name" value="6-hairpin_glycosidase_sf"/>
</dbReference>
<dbReference type="Gene3D" id="1.20.1050.60">
    <property type="entry name" value="alpha-1,2-mannosidase"/>
    <property type="match status" value="1"/>
</dbReference>
<evidence type="ECO:0000259" key="7">
    <source>
        <dbReference type="Pfam" id="PF13290"/>
    </source>
</evidence>
<dbReference type="InterPro" id="IPR005887">
    <property type="entry name" value="GH92_a_mannosidase_put"/>
</dbReference>
<dbReference type="AlphaFoldDB" id="A0A4Y8SFM9"/>
<dbReference type="Pfam" id="PF17678">
    <property type="entry name" value="Glyco_hydro_92N"/>
    <property type="match status" value="1"/>
</dbReference>
<dbReference type="GO" id="GO:0030246">
    <property type="term" value="F:carbohydrate binding"/>
    <property type="evidence" value="ECO:0007669"/>
    <property type="project" value="InterPro"/>
</dbReference>
<feature type="domain" description="Glycosyl hydrolase family 92" evidence="6">
    <location>
        <begin position="279"/>
        <end position="762"/>
    </location>
</feature>
<feature type="chain" id="PRO_5021184634" evidence="4">
    <location>
        <begin position="23"/>
        <end position="1023"/>
    </location>
</feature>
<dbReference type="SUPFAM" id="SSF49785">
    <property type="entry name" value="Galactose-binding domain-like"/>
    <property type="match status" value="1"/>
</dbReference>
<evidence type="ECO:0000259" key="5">
    <source>
        <dbReference type="Pfam" id="PF00754"/>
    </source>
</evidence>
<evidence type="ECO:0000313" key="10">
    <source>
        <dbReference type="Proteomes" id="UP000297540"/>
    </source>
</evidence>
<dbReference type="PANTHER" id="PTHR12143:SF39">
    <property type="entry name" value="SECRETED PROTEIN"/>
    <property type="match status" value="1"/>
</dbReference>
<evidence type="ECO:0000259" key="6">
    <source>
        <dbReference type="Pfam" id="PF07971"/>
    </source>
</evidence>
<keyword evidence="4" id="KW-0732">Signal</keyword>